<evidence type="ECO:0000256" key="1">
    <source>
        <dbReference type="SAM" id="MobiDB-lite"/>
    </source>
</evidence>
<keyword evidence="3" id="KW-1185">Reference proteome</keyword>
<evidence type="ECO:0000313" key="3">
    <source>
        <dbReference type="Proteomes" id="UP001148838"/>
    </source>
</evidence>
<feature type="region of interest" description="Disordered" evidence="1">
    <location>
        <begin position="1"/>
        <end position="20"/>
    </location>
</feature>
<evidence type="ECO:0000313" key="2">
    <source>
        <dbReference type="EMBL" id="KAJ4443704.1"/>
    </source>
</evidence>
<organism evidence="2 3">
    <name type="scientific">Periplaneta americana</name>
    <name type="common">American cockroach</name>
    <name type="synonym">Blatta americana</name>
    <dbReference type="NCBI Taxonomy" id="6978"/>
    <lineage>
        <taxon>Eukaryota</taxon>
        <taxon>Metazoa</taxon>
        <taxon>Ecdysozoa</taxon>
        <taxon>Arthropoda</taxon>
        <taxon>Hexapoda</taxon>
        <taxon>Insecta</taxon>
        <taxon>Pterygota</taxon>
        <taxon>Neoptera</taxon>
        <taxon>Polyneoptera</taxon>
        <taxon>Dictyoptera</taxon>
        <taxon>Blattodea</taxon>
        <taxon>Blattoidea</taxon>
        <taxon>Blattidae</taxon>
        <taxon>Blattinae</taxon>
        <taxon>Periplaneta</taxon>
    </lineage>
</organism>
<dbReference type="Proteomes" id="UP001148838">
    <property type="component" value="Unassembled WGS sequence"/>
</dbReference>
<sequence>MAGLCAGDNEPPGSLKASKKRKRNWLGYWLRRNWLLKDALEGMVNGRRVQGRRRYQMIDDIKIYESYETKRKAENRKDWKMLGFAVKDLPLGRTL</sequence>
<accession>A0ABQ8TCR9</accession>
<proteinExistence type="predicted"/>
<reference evidence="2 3" key="1">
    <citation type="journal article" date="2022" name="Allergy">
        <title>Genome assembly and annotation of Periplaneta americana reveal a comprehensive cockroach allergen profile.</title>
        <authorList>
            <person name="Wang L."/>
            <person name="Xiong Q."/>
            <person name="Saelim N."/>
            <person name="Wang L."/>
            <person name="Nong W."/>
            <person name="Wan A.T."/>
            <person name="Shi M."/>
            <person name="Liu X."/>
            <person name="Cao Q."/>
            <person name="Hui J.H.L."/>
            <person name="Sookrung N."/>
            <person name="Leung T.F."/>
            <person name="Tungtrongchitr A."/>
            <person name="Tsui S.K.W."/>
        </authorList>
    </citation>
    <scope>NUCLEOTIDE SEQUENCE [LARGE SCALE GENOMIC DNA]</scope>
    <source>
        <strain evidence="2">PWHHKU_190912</strain>
    </source>
</reference>
<gene>
    <name evidence="2" type="ORF">ANN_05379</name>
</gene>
<name>A0ABQ8TCR9_PERAM</name>
<dbReference type="EMBL" id="JAJSOF020000013">
    <property type="protein sequence ID" value="KAJ4443704.1"/>
    <property type="molecule type" value="Genomic_DNA"/>
</dbReference>
<protein>
    <submittedName>
        <fullName evidence="2">Uncharacterized protein</fullName>
    </submittedName>
</protein>
<comment type="caution">
    <text evidence="2">The sequence shown here is derived from an EMBL/GenBank/DDBJ whole genome shotgun (WGS) entry which is preliminary data.</text>
</comment>